<dbReference type="AlphaFoldDB" id="A0A9N9BMY2"/>
<keyword evidence="3" id="KW-1185">Reference proteome</keyword>
<accession>A0A9N9BMY2</accession>
<comment type="caution">
    <text evidence="2">The sequence shown here is derived from an EMBL/GenBank/DDBJ whole genome shotgun (WGS) entry which is preliminary data.</text>
</comment>
<evidence type="ECO:0000313" key="3">
    <source>
        <dbReference type="Proteomes" id="UP000789572"/>
    </source>
</evidence>
<dbReference type="Proteomes" id="UP000789572">
    <property type="component" value="Unassembled WGS sequence"/>
</dbReference>
<sequence>MIPTFTSTTTSSSASSRPSNQHQSIKALLYIAVMSVFVRAAMIEPMPGMTHSSGAYDCDYGSLSLESESILSQVSFGYDSNDYDTQMVRREEGGVIGTVLAGAKALLNGFA</sequence>
<name>A0A9N9BMY2_9GLOM</name>
<feature type="compositionally biased region" description="Low complexity" evidence="1">
    <location>
        <begin position="1"/>
        <end position="16"/>
    </location>
</feature>
<feature type="region of interest" description="Disordered" evidence="1">
    <location>
        <begin position="1"/>
        <end position="22"/>
    </location>
</feature>
<reference evidence="2" key="1">
    <citation type="submission" date="2021-06" db="EMBL/GenBank/DDBJ databases">
        <authorList>
            <person name="Kallberg Y."/>
            <person name="Tangrot J."/>
            <person name="Rosling A."/>
        </authorList>
    </citation>
    <scope>NUCLEOTIDE SEQUENCE</scope>
    <source>
        <strain evidence="2">IA702</strain>
    </source>
</reference>
<gene>
    <name evidence="2" type="ORF">POCULU_LOCUS5930</name>
</gene>
<organism evidence="2 3">
    <name type="scientific">Paraglomus occultum</name>
    <dbReference type="NCBI Taxonomy" id="144539"/>
    <lineage>
        <taxon>Eukaryota</taxon>
        <taxon>Fungi</taxon>
        <taxon>Fungi incertae sedis</taxon>
        <taxon>Mucoromycota</taxon>
        <taxon>Glomeromycotina</taxon>
        <taxon>Glomeromycetes</taxon>
        <taxon>Paraglomerales</taxon>
        <taxon>Paraglomeraceae</taxon>
        <taxon>Paraglomus</taxon>
    </lineage>
</organism>
<dbReference type="EMBL" id="CAJVPJ010000991">
    <property type="protein sequence ID" value="CAG8569678.1"/>
    <property type="molecule type" value="Genomic_DNA"/>
</dbReference>
<protein>
    <submittedName>
        <fullName evidence="2">1027_t:CDS:1</fullName>
    </submittedName>
</protein>
<evidence type="ECO:0000256" key="1">
    <source>
        <dbReference type="SAM" id="MobiDB-lite"/>
    </source>
</evidence>
<evidence type="ECO:0000313" key="2">
    <source>
        <dbReference type="EMBL" id="CAG8569678.1"/>
    </source>
</evidence>
<proteinExistence type="predicted"/>
<dbReference type="OrthoDB" id="2448711at2759"/>